<keyword evidence="1" id="KW-1133">Transmembrane helix</keyword>
<evidence type="ECO:0000313" key="3">
    <source>
        <dbReference type="Proteomes" id="UP000290624"/>
    </source>
</evidence>
<dbReference type="AlphaFoldDB" id="A0A4V1Q770"/>
<accession>A0A4V1Q770</accession>
<gene>
    <name evidence="2" type="ORF">C1706_11865</name>
</gene>
<feature type="transmembrane region" description="Helical" evidence="1">
    <location>
        <begin position="12"/>
        <end position="32"/>
    </location>
</feature>
<name>A0A4V1Q770_9ACTN</name>
<sequence>MAEKNPTQTWHRIYRIVSGISAVVALVLGILGSLLTSEPAVRPAHAGLAMLFIVTTLLSTIAAFRYGKLSGVKGGIGHAAGVFVLSLVQYALGEMGVTIVHIVLGILIVLGALSLFVLAARPPASAAPSAQA</sequence>
<dbReference type="EMBL" id="PPCV01000008">
    <property type="protein sequence ID" value="RXW31558.1"/>
    <property type="molecule type" value="Genomic_DNA"/>
</dbReference>
<feature type="transmembrane region" description="Helical" evidence="1">
    <location>
        <begin position="99"/>
        <end position="120"/>
    </location>
</feature>
<dbReference type="Proteomes" id="UP000290624">
    <property type="component" value="Unassembled WGS sequence"/>
</dbReference>
<evidence type="ECO:0000313" key="2">
    <source>
        <dbReference type="EMBL" id="RXW31558.1"/>
    </source>
</evidence>
<comment type="caution">
    <text evidence="2">The sequence shown here is derived from an EMBL/GenBank/DDBJ whole genome shotgun (WGS) entry which is preliminary data.</text>
</comment>
<reference evidence="2 3" key="1">
    <citation type="submission" date="2018-01" db="EMBL/GenBank/DDBJ databases">
        <title>Lactibacter flavus gen. nov., sp. nov., a novel bacterium of the family Propionibacteriaceae isolated from raw milk and dairy products.</title>
        <authorList>
            <person name="Wenning M."/>
            <person name="Breitenwieser F."/>
            <person name="Huptas C."/>
            <person name="von Neubeck M."/>
            <person name="Busse H.-J."/>
            <person name="Scherer S."/>
        </authorList>
    </citation>
    <scope>NUCLEOTIDE SEQUENCE [LARGE SCALE GENOMIC DNA]</scope>
    <source>
        <strain evidence="2 3">VG341</strain>
    </source>
</reference>
<protein>
    <submittedName>
        <fullName evidence="2">Uncharacterized protein</fullName>
    </submittedName>
</protein>
<proteinExistence type="predicted"/>
<evidence type="ECO:0000256" key="1">
    <source>
        <dbReference type="SAM" id="Phobius"/>
    </source>
</evidence>
<feature type="transmembrane region" description="Helical" evidence="1">
    <location>
        <begin position="76"/>
        <end position="93"/>
    </location>
</feature>
<feature type="transmembrane region" description="Helical" evidence="1">
    <location>
        <begin position="44"/>
        <end position="64"/>
    </location>
</feature>
<keyword evidence="3" id="KW-1185">Reference proteome</keyword>
<keyword evidence="1" id="KW-0812">Transmembrane</keyword>
<keyword evidence="1" id="KW-0472">Membrane</keyword>
<dbReference type="RefSeq" id="WP_129459443.1">
    <property type="nucleotide sequence ID" value="NZ_PPCV01000008.1"/>
</dbReference>
<organism evidence="2 3">
    <name type="scientific">Propioniciclava flava</name>
    <dbReference type="NCBI Taxonomy" id="2072026"/>
    <lineage>
        <taxon>Bacteria</taxon>
        <taxon>Bacillati</taxon>
        <taxon>Actinomycetota</taxon>
        <taxon>Actinomycetes</taxon>
        <taxon>Propionibacteriales</taxon>
        <taxon>Propionibacteriaceae</taxon>
        <taxon>Propioniciclava</taxon>
    </lineage>
</organism>